<accession>A0A7X5QI80</accession>
<dbReference type="AlphaFoldDB" id="A0A7X5QI80"/>
<comment type="caution">
    <text evidence="1">The sequence shown here is derived from an EMBL/GenBank/DDBJ whole genome shotgun (WGS) entry which is preliminary data.</text>
</comment>
<gene>
    <name evidence="1" type="ORF">C5469_22745</name>
</gene>
<keyword evidence="2" id="KW-1185">Reference proteome</keyword>
<name>A0A7X5QI80_9GAMM</name>
<dbReference type="Proteomes" id="UP000591844">
    <property type="component" value="Unassembled WGS sequence"/>
</dbReference>
<proteinExistence type="predicted"/>
<reference evidence="1 2" key="1">
    <citation type="submission" date="2018-02" db="EMBL/GenBank/DDBJ databases">
        <authorList>
            <person name="Machado R.A."/>
        </authorList>
    </citation>
    <scope>NUCLEOTIDE SEQUENCE [LARGE SCALE GENOMIC DNA]</scope>
    <source>
        <strain evidence="1 2">DSM 19724</strain>
    </source>
</reference>
<sequence length="60" mass="6995">MPGVSFGFFGLEALNGWQRLAADVTFYYKWGPRDAWLLSKTRLEWWANQANRISKERSNG</sequence>
<dbReference type="EMBL" id="PUJW01000085">
    <property type="protein sequence ID" value="NHB94779.1"/>
    <property type="molecule type" value="Genomic_DNA"/>
</dbReference>
<evidence type="ECO:0000313" key="1">
    <source>
        <dbReference type="EMBL" id="NHB94779.1"/>
    </source>
</evidence>
<protein>
    <submittedName>
        <fullName evidence="1">Uncharacterized protein</fullName>
    </submittedName>
</protein>
<organism evidence="1 2">
    <name type="scientific">Photorhabdus cinerea</name>
    <dbReference type="NCBI Taxonomy" id="471575"/>
    <lineage>
        <taxon>Bacteria</taxon>
        <taxon>Pseudomonadati</taxon>
        <taxon>Pseudomonadota</taxon>
        <taxon>Gammaproteobacteria</taxon>
        <taxon>Enterobacterales</taxon>
        <taxon>Morganellaceae</taxon>
        <taxon>Photorhabdus</taxon>
    </lineage>
</organism>
<evidence type="ECO:0000313" key="2">
    <source>
        <dbReference type="Proteomes" id="UP000591844"/>
    </source>
</evidence>